<dbReference type="KEGG" id="lmok:CQ02_01705"/>
<evidence type="ECO:0000313" key="9">
    <source>
        <dbReference type="Proteomes" id="UP000272537"/>
    </source>
</evidence>
<comment type="caution">
    <text evidence="5">The sequence shown here is derived from an EMBL/GenBank/DDBJ whole genome shotgun (WGS) entry which is preliminary data.</text>
</comment>
<dbReference type="REBASE" id="475453">
    <property type="entry name" value="LmoLM39ORF329P"/>
</dbReference>
<dbReference type="SMART" id="SM00927">
    <property type="entry name" value="MutH"/>
    <property type="match status" value="1"/>
</dbReference>
<dbReference type="EMBL" id="AABGUK010000001">
    <property type="protein sequence ID" value="EAH4241354.1"/>
    <property type="molecule type" value="Genomic_DNA"/>
</dbReference>
<dbReference type="EMBL" id="AABBZO010000024">
    <property type="protein sequence ID" value="EAG4463531.1"/>
    <property type="molecule type" value="Genomic_DNA"/>
</dbReference>
<dbReference type="Gene3D" id="3.40.600.10">
    <property type="entry name" value="DNA mismatch repair MutH/Restriction endonuclease, type II"/>
    <property type="match status" value="2"/>
</dbReference>
<dbReference type="EMBL" id="QXLS01000005">
    <property type="protein sequence ID" value="RKA07116.1"/>
    <property type="molecule type" value="Genomic_DNA"/>
</dbReference>
<dbReference type="Proteomes" id="UP000528151">
    <property type="component" value="Unassembled WGS sequence"/>
</dbReference>
<organism evidence="5 10">
    <name type="scientific">Listeria monocytogenes</name>
    <dbReference type="NCBI Taxonomy" id="1639"/>
    <lineage>
        <taxon>Bacteria</taxon>
        <taxon>Bacillati</taxon>
        <taxon>Bacillota</taxon>
        <taxon>Bacilli</taxon>
        <taxon>Bacillales</taxon>
        <taxon>Listeriaceae</taxon>
        <taxon>Listeria</taxon>
    </lineage>
</organism>
<dbReference type="Pfam" id="PF02976">
    <property type="entry name" value="MutH"/>
    <property type="match status" value="1"/>
</dbReference>
<dbReference type="InterPro" id="IPR011335">
    <property type="entry name" value="Restrct_endonuc-II-like"/>
</dbReference>
<evidence type="ECO:0000313" key="7">
    <source>
        <dbReference type="EMBL" id="EAH4241354.1"/>
    </source>
</evidence>
<dbReference type="Proteomes" id="UP000272537">
    <property type="component" value="Unassembled WGS sequence"/>
</dbReference>
<evidence type="ECO:0000259" key="4">
    <source>
        <dbReference type="SMART" id="SM00927"/>
    </source>
</evidence>
<evidence type="ECO:0000313" key="5">
    <source>
        <dbReference type="EMBL" id="EAC5551302.1"/>
    </source>
</evidence>
<protein>
    <submittedName>
        <fullName evidence="5">Restriction endonuclease</fullName>
    </submittedName>
    <submittedName>
        <fullName evidence="8">Type-2 restriction enzyme Sau3AI</fullName>
        <ecNumber evidence="8">3.1.21.4</ecNumber>
    </submittedName>
</protein>
<evidence type="ECO:0000313" key="11">
    <source>
        <dbReference type="Proteomes" id="UP000527632"/>
    </source>
</evidence>
<keyword evidence="2 5" id="KW-0255">Endonuclease</keyword>
<dbReference type="Proteomes" id="UP000527632">
    <property type="component" value="Unassembled WGS sequence"/>
</dbReference>
<dbReference type="CDD" id="cd22356">
    <property type="entry name" value="Sau3AI_N-like"/>
    <property type="match status" value="1"/>
</dbReference>
<dbReference type="EMBL" id="AAAIXK010000007">
    <property type="protein sequence ID" value="EAC5551302.1"/>
    <property type="molecule type" value="Genomic_DNA"/>
</dbReference>
<sequence length="555" mass="64362">MKRIYDTKEKVHNRALEAIGKTLGEIDENNLKNVNNKSYPGNVIEQIWYDHPADNISEPDFKEAGVELKVTPIDKQSKGNKDKKVTRLIAGERLVLNKIHYKNEYKKSFEESSFWHKNKVIELIQYYRRDTSDKKKFSSKELIEDKKQFKIAYATLLSMVDLTDFNLPKDTVLEISDKDFEIIKQDWEKISKLINESKAEELSEGMTNYLGACTKAATGAEFTTQVGSEIKPKPRAYSFKTKFINELINTQIIGNNHSAAINSIVKDANELKNNSLEEIIISRFLPFYPTNKKVWSQQDLIENFKIKTNEKSQKNLNNMIIRRILNLPKSKAEVTSEEIEKAEIRLKTITLRDGKPKEHFKFQSIPSFEALVSENWEDSSVADLLDRTKFLLLVFNDLNDKQPGKNTYETNPEKIFFVGAKFWNMPASDIYGPCKAVWKSDVDKLKKGVELTYTKDSSGKVKILNNFIKPSLENVLHLRPGASKSQYNAPYYKTIIENGKEKKKYMNNSSKLPCNSKWINRPETEKDIYTDNYMVKQAWWLSKDYIFEQIKDLLQ</sequence>
<evidence type="ECO:0000313" key="8">
    <source>
        <dbReference type="EMBL" id="RKA07116.1"/>
    </source>
</evidence>
<dbReference type="GO" id="GO:0009036">
    <property type="term" value="F:type II site-specific deoxyribonuclease activity"/>
    <property type="evidence" value="ECO:0007669"/>
    <property type="project" value="UniProtKB-EC"/>
</dbReference>
<evidence type="ECO:0000313" key="10">
    <source>
        <dbReference type="Proteomes" id="UP000365297"/>
    </source>
</evidence>
<dbReference type="SUPFAM" id="SSF52980">
    <property type="entry name" value="Restriction endonuclease-like"/>
    <property type="match status" value="2"/>
</dbReference>
<dbReference type="EC" id="3.1.21.4" evidence="8"/>
<dbReference type="CDD" id="cd22355">
    <property type="entry name" value="Sau3AI_C"/>
    <property type="match status" value="1"/>
</dbReference>
<evidence type="ECO:0000256" key="2">
    <source>
        <dbReference type="ARBA" id="ARBA00022759"/>
    </source>
</evidence>
<name>A0A0B8R5L3_LISMN</name>
<accession>A0A0B8R5L3</accession>
<gene>
    <name evidence="8" type="primary">sau3air</name>
    <name evidence="5" type="ORF">ARY78_12765</name>
    <name evidence="6" type="ORF">CA369_14760</name>
    <name evidence="8" type="ORF">DYZ80_02328</name>
    <name evidence="7" type="ORF">E5F58_04975</name>
</gene>
<reference evidence="8 9" key="1">
    <citation type="journal article" date="2018" name="BMC Genomics">
        <title>Genes significantly associated with lineage II food isolates of Listeria monocytogenes.</title>
        <authorList>
            <person name="Pirone-Davies C."/>
            <person name="Chen Y."/>
            <person name="Pightling A."/>
            <person name="Ryan G."/>
            <person name="Wang Y."/>
            <person name="Yao K."/>
            <person name="Hoffmann M."/>
            <person name="Allard M.W."/>
        </authorList>
    </citation>
    <scope>NUCLEOTIDE SEQUENCE [LARGE SCALE GENOMIC DNA]</scope>
    <source>
        <strain evidence="8 9">PNUSAL000550</strain>
    </source>
</reference>
<proteinExistence type="predicted"/>
<dbReference type="REBASE" id="475454">
    <property type="entry name" value="LmoLM43ORF2629P"/>
</dbReference>
<dbReference type="GO" id="GO:0003677">
    <property type="term" value="F:DNA binding"/>
    <property type="evidence" value="ECO:0007669"/>
    <property type="project" value="InterPro"/>
</dbReference>
<dbReference type="RefSeq" id="WP_010958711.1">
    <property type="nucleotide sequence ID" value="NC_021825.2"/>
</dbReference>
<dbReference type="AlphaFoldDB" id="A0A0B8R5L3"/>
<dbReference type="NCBIfam" id="NF040973">
    <property type="entry name" value="restrict_Sau3AI"/>
    <property type="match status" value="1"/>
</dbReference>
<dbReference type="Proteomes" id="UP000365297">
    <property type="component" value="Unassembled WGS sequence"/>
</dbReference>
<reference evidence="10 12" key="2">
    <citation type="submission" date="2018-06" db="EMBL/GenBank/DDBJ databases">
        <authorList>
            <consortium name="GenomeTrakr: Next Generation Sequencing Network for Food Pathogen Tracability"/>
        </authorList>
    </citation>
    <scope>NUCLEOTIDE SEQUENCE [LARGE SCALE GENOMIC DNA]</scope>
    <source>
        <strain evidence="6 12">CFSAN063727</strain>
        <strain evidence="5 10">FDA00007096</strain>
        <strain evidence="7 11">LS1344</strain>
    </source>
</reference>
<keyword evidence="3 8" id="KW-0378">Hydrolase</keyword>
<keyword evidence="1" id="KW-0540">Nuclease</keyword>
<feature type="domain" description="DNA mismatch repair MutH/Type II restriction enzyme Sau3AI" evidence="4">
    <location>
        <begin position="51"/>
        <end position="152"/>
    </location>
</feature>
<dbReference type="InterPro" id="IPR037057">
    <property type="entry name" value="DNA_rep_MutH/T2_RE_sf"/>
</dbReference>
<dbReference type="InterPro" id="IPR011337">
    <property type="entry name" value="DNA_rep_MutH/RE_typeII_Sau3AI"/>
</dbReference>
<evidence type="ECO:0000256" key="1">
    <source>
        <dbReference type="ARBA" id="ARBA00022722"/>
    </source>
</evidence>
<evidence type="ECO:0000313" key="12">
    <source>
        <dbReference type="Proteomes" id="UP000528151"/>
    </source>
</evidence>
<evidence type="ECO:0000313" key="6">
    <source>
        <dbReference type="EMBL" id="EAG4463531.1"/>
    </source>
</evidence>
<evidence type="ECO:0000256" key="3">
    <source>
        <dbReference type="ARBA" id="ARBA00022801"/>
    </source>
</evidence>